<evidence type="ECO:0000256" key="5">
    <source>
        <dbReference type="ARBA" id="ARBA00023004"/>
    </source>
</evidence>
<keyword evidence="1 8" id="KW-0963">Cytoplasm</keyword>
<dbReference type="GO" id="GO:0006508">
    <property type="term" value="P:proteolysis"/>
    <property type="evidence" value="ECO:0007669"/>
    <property type="project" value="UniProtKB-KW"/>
</dbReference>
<dbReference type="EMBL" id="CP001631">
    <property type="protein sequence ID" value="ACU53410.1"/>
    <property type="molecule type" value="Genomic_DNA"/>
</dbReference>
<dbReference type="GO" id="GO:0008233">
    <property type="term" value="F:peptidase activity"/>
    <property type="evidence" value="ECO:0007669"/>
    <property type="project" value="UniProtKB-KW"/>
</dbReference>
<evidence type="ECO:0000256" key="3">
    <source>
        <dbReference type="ARBA" id="ARBA00022694"/>
    </source>
</evidence>
<comment type="subcellular location">
    <subcellularLocation>
        <location evidence="8">Cytoplasm</location>
    </subcellularLocation>
</comment>
<dbReference type="STRING" id="525909.Afer_0442"/>
<keyword evidence="10" id="KW-0378">Hydrolase</keyword>
<feature type="binding site" evidence="8">
    <location>
        <position position="129"/>
    </location>
    <ligand>
        <name>Fe cation</name>
        <dbReference type="ChEBI" id="CHEBI:24875"/>
    </ligand>
</feature>
<evidence type="ECO:0000256" key="2">
    <source>
        <dbReference type="ARBA" id="ARBA00022679"/>
    </source>
</evidence>
<feature type="binding site" evidence="8">
    <location>
        <position position="197"/>
    </location>
    <ligand>
        <name>substrate</name>
    </ligand>
</feature>
<reference evidence="10 11" key="1">
    <citation type="journal article" date="2009" name="Stand. Genomic Sci.">
        <title>Complete genome sequence of Acidimicrobium ferrooxidans type strain (ICP).</title>
        <authorList>
            <person name="Clum A."/>
            <person name="Nolan M."/>
            <person name="Lang E."/>
            <person name="Glavina Del Rio T."/>
            <person name="Tice H."/>
            <person name="Copeland A."/>
            <person name="Cheng J.F."/>
            <person name="Lucas S."/>
            <person name="Chen F."/>
            <person name="Bruce D."/>
            <person name="Goodwin L."/>
            <person name="Pitluck S."/>
            <person name="Ivanova N."/>
            <person name="Mavrommatis K."/>
            <person name="Mikhailova N."/>
            <person name="Pati A."/>
            <person name="Chen A."/>
            <person name="Palaniappan K."/>
            <person name="Goker M."/>
            <person name="Spring S."/>
            <person name="Land M."/>
            <person name="Hauser L."/>
            <person name="Chang Y.J."/>
            <person name="Jeffries C.C."/>
            <person name="Chain P."/>
            <person name="Bristow J."/>
            <person name="Eisen J.A."/>
            <person name="Markowitz V."/>
            <person name="Hugenholtz P."/>
            <person name="Kyrpides N.C."/>
            <person name="Klenk H.P."/>
            <person name="Lapidus A."/>
        </authorList>
    </citation>
    <scope>NUCLEOTIDE SEQUENCE [LARGE SCALE GENOMIC DNA]</scope>
    <source>
        <strain evidence="11">DSM 10331 / JCM 15462 / NBRC 103882 / ICP</strain>
    </source>
</reference>
<keyword evidence="4 8" id="KW-0479">Metal-binding</keyword>
<dbReference type="InterPro" id="IPR017861">
    <property type="entry name" value="KAE1/TsaD"/>
</dbReference>
<evidence type="ECO:0000313" key="11">
    <source>
        <dbReference type="Proteomes" id="UP000000771"/>
    </source>
</evidence>
<feature type="domain" description="Gcp-like" evidence="9">
    <location>
        <begin position="38"/>
        <end position="316"/>
    </location>
</feature>
<dbReference type="InterPro" id="IPR022450">
    <property type="entry name" value="TsaD"/>
</dbReference>
<comment type="catalytic activity">
    <reaction evidence="7 8">
        <text>L-threonylcarbamoyladenylate + adenosine(37) in tRNA = N(6)-L-threonylcarbamoyladenosine(37) in tRNA + AMP + H(+)</text>
        <dbReference type="Rhea" id="RHEA:37059"/>
        <dbReference type="Rhea" id="RHEA-COMP:10162"/>
        <dbReference type="Rhea" id="RHEA-COMP:10163"/>
        <dbReference type="ChEBI" id="CHEBI:15378"/>
        <dbReference type="ChEBI" id="CHEBI:73682"/>
        <dbReference type="ChEBI" id="CHEBI:74411"/>
        <dbReference type="ChEBI" id="CHEBI:74418"/>
        <dbReference type="ChEBI" id="CHEBI:456215"/>
        <dbReference type="EC" id="2.3.1.234"/>
    </reaction>
</comment>
<dbReference type="FunFam" id="3.30.420.40:FF:000012">
    <property type="entry name" value="tRNA N6-adenosine threonylcarbamoyltransferase"/>
    <property type="match status" value="1"/>
</dbReference>
<dbReference type="InterPro" id="IPR043129">
    <property type="entry name" value="ATPase_NBD"/>
</dbReference>
<feature type="binding site" evidence="8">
    <location>
        <position position="282"/>
    </location>
    <ligand>
        <name>substrate</name>
    </ligand>
</feature>
<dbReference type="PANTHER" id="PTHR11735:SF6">
    <property type="entry name" value="TRNA N6-ADENOSINE THREONYLCARBAMOYLTRANSFERASE, MITOCHONDRIAL"/>
    <property type="match status" value="1"/>
</dbReference>
<organism evidence="10 11">
    <name type="scientific">Acidimicrobium ferrooxidans (strain DSM 10331 / JCM 15462 / NBRC 103882 / ICP)</name>
    <dbReference type="NCBI Taxonomy" id="525909"/>
    <lineage>
        <taxon>Bacteria</taxon>
        <taxon>Bacillati</taxon>
        <taxon>Actinomycetota</taxon>
        <taxon>Acidimicrobiia</taxon>
        <taxon>Acidimicrobiales</taxon>
        <taxon>Acidimicrobiaceae</taxon>
        <taxon>Acidimicrobium</taxon>
    </lineage>
</organism>
<proteinExistence type="inferred from homology"/>
<sequence length="347" mass="35381">MTSARSLDRLELVDAGVVLAIETSCDDTAVAVVAGGRVAANVVRSQAALHAPFGGVVPEVAARAHDAAMVEVVEEALAESGIDAHEVEAIAVTKGPGLPGSLVVGVGAALGLAVGLDRPLIGVDHMEGHLYAATIEGPVALPALSLLVSGGHSELVVIEAPFRYRLLGRTRDDAAGEAFDKVARILGLGFPGGPAIEAAARDGRPDAIRFARALRNQGFDLSFSGIKTEVARYLEGARAAEVADVAASFQEAVVDVLVAKLERALESERVETVVIGGGVAANGPLRERVAELARARGVGAHIPARSLCADNAAMIAAAGAARLVAGEHAVDGLDIEPTRSLVGGDDH</sequence>
<keyword evidence="3 8" id="KW-0819">tRNA processing</keyword>
<dbReference type="HOGENOM" id="CLU_023208_0_2_11"/>
<feature type="binding site" evidence="8">
    <location>
        <position position="193"/>
    </location>
    <ligand>
        <name>substrate</name>
    </ligand>
</feature>
<dbReference type="GO" id="GO:0005737">
    <property type="term" value="C:cytoplasm"/>
    <property type="evidence" value="ECO:0007669"/>
    <property type="project" value="UniProtKB-SubCell"/>
</dbReference>
<accession>C7M316</accession>
<feature type="binding site" evidence="8">
    <location>
        <position position="180"/>
    </location>
    <ligand>
        <name>substrate</name>
    </ligand>
</feature>
<dbReference type="NCBIfam" id="TIGR03723">
    <property type="entry name" value="T6A_TsaD_YgjD"/>
    <property type="match status" value="1"/>
</dbReference>
<dbReference type="NCBIfam" id="TIGR00329">
    <property type="entry name" value="gcp_kae1"/>
    <property type="match status" value="1"/>
</dbReference>
<dbReference type="GO" id="GO:0005506">
    <property type="term" value="F:iron ion binding"/>
    <property type="evidence" value="ECO:0007669"/>
    <property type="project" value="UniProtKB-UniRule"/>
</dbReference>
<dbReference type="GO" id="GO:0002949">
    <property type="term" value="P:tRNA threonylcarbamoyladenosine modification"/>
    <property type="evidence" value="ECO:0007669"/>
    <property type="project" value="UniProtKB-UniRule"/>
</dbReference>
<dbReference type="AlphaFoldDB" id="C7M316"/>
<dbReference type="OrthoDB" id="9806197at2"/>
<keyword evidence="2 8" id="KW-0808">Transferase</keyword>
<keyword evidence="10" id="KW-0645">Protease</keyword>
<dbReference type="SUPFAM" id="SSF53067">
    <property type="entry name" value="Actin-like ATPase domain"/>
    <property type="match status" value="1"/>
</dbReference>
<dbReference type="Pfam" id="PF00814">
    <property type="entry name" value="TsaD"/>
    <property type="match status" value="1"/>
</dbReference>
<comment type="function">
    <text evidence="8">Required for the formation of a threonylcarbamoyl group on adenosine at position 37 (t(6)A37) in tRNAs that read codons beginning with adenine. Is involved in the transfer of the threonylcarbamoyl moiety of threonylcarbamoyl-AMP (TC-AMP) to the N6 group of A37, together with TsaE and TsaB. TsaD likely plays a direct catalytic role in this reaction.</text>
</comment>
<comment type="similarity">
    <text evidence="8">Belongs to the KAE1 / TsaD family.</text>
</comment>
<dbReference type="FunFam" id="3.30.420.40:FF:000040">
    <property type="entry name" value="tRNA N6-adenosine threonylcarbamoyltransferase"/>
    <property type="match status" value="1"/>
</dbReference>
<dbReference type="Gene3D" id="3.30.420.40">
    <property type="match status" value="2"/>
</dbReference>
<evidence type="ECO:0000256" key="4">
    <source>
        <dbReference type="ARBA" id="ARBA00022723"/>
    </source>
</evidence>
<keyword evidence="5 8" id="KW-0408">Iron</keyword>
<evidence type="ECO:0000259" key="9">
    <source>
        <dbReference type="Pfam" id="PF00814"/>
    </source>
</evidence>
<evidence type="ECO:0000256" key="8">
    <source>
        <dbReference type="HAMAP-Rule" id="MF_01445"/>
    </source>
</evidence>
<dbReference type="GO" id="GO:0061711">
    <property type="term" value="F:tRNA N(6)-L-threonylcarbamoyladenine synthase activity"/>
    <property type="evidence" value="ECO:0007669"/>
    <property type="project" value="UniProtKB-EC"/>
</dbReference>
<comment type="cofactor">
    <cofactor evidence="8">
        <name>Fe(2+)</name>
        <dbReference type="ChEBI" id="CHEBI:29033"/>
    </cofactor>
    <text evidence="8">Binds 1 Fe(2+) ion per subunit.</text>
</comment>
<dbReference type="RefSeq" id="WP_015797911.1">
    <property type="nucleotide sequence ID" value="NC_013124.1"/>
</dbReference>
<evidence type="ECO:0000313" key="10">
    <source>
        <dbReference type="EMBL" id="ACU53410.1"/>
    </source>
</evidence>
<protein>
    <recommendedName>
        <fullName evidence="8">tRNA N6-adenosine threonylcarbamoyltransferase</fullName>
        <ecNumber evidence="8">2.3.1.234</ecNumber>
    </recommendedName>
    <alternativeName>
        <fullName evidence="8">N6-L-threonylcarbamoyladenine synthase</fullName>
        <shortName evidence="8">t(6)A synthase</shortName>
    </alternativeName>
    <alternativeName>
        <fullName evidence="8">t(6)A37 threonylcarbamoyladenosine biosynthesis protein TsaD</fullName>
    </alternativeName>
    <alternativeName>
        <fullName evidence="8">tRNA threonylcarbamoyladenosine biosynthesis protein TsaD</fullName>
    </alternativeName>
</protein>
<dbReference type="Proteomes" id="UP000000771">
    <property type="component" value="Chromosome"/>
</dbReference>
<dbReference type="KEGG" id="afo:Afer_0442"/>
<keyword evidence="11" id="KW-1185">Reference proteome</keyword>
<gene>
    <name evidence="8" type="primary">tsaD</name>
    <name evidence="10" type="ordered locus">Afer_0442</name>
</gene>
<evidence type="ECO:0000256" key="7">
    <source>
        <dbReference type="ARBA" id="ARBA00048117"/>
    </source>
</evidence>
<feature type="binding site" evidence="8">
    <location>
        <position position="125"/>
    </location>
    <ligand>
        <name>Fe cation</name>
        <dbReference type="ChEBI" id="CHEBI:24875"/>
    </ligand>
</feature>
<dbReference type="eggNOG" id="COG0533">
    <property type="taxonomic scope" value="Bacteria"/>
</dbReference>
<dbReference type="PANTHER" id="PTHR11735">
    <property type="entry name" value="TRNA N6-ADENOSINE THREONYLCARBAMOYLTRANSFERASE"/>
    <property type="match status" value="1"/>
</dbReference>
<dbReference type="PRINTS" id="PR00789">
    <property type="entry name" value="OSIALOPTASE"/>
</dbReference>
<dbReference type="HAMAP" id="MF_01445">
    <property type="entry name" value="TsaD"/>
    <property type="match status" value="1"/>
</dbReference>
<feature type="binding site" evidence="8">
    <location>
        <position position="310"/>
    </location>
    <ligand>
        <name>Fe cation</name>
        <dbReference type="ChEBI" id="CHEBI:24875"/>
    </ligand>
</feature>
<name>C7M316_ACIFD</name>
<evidence type="ECO:0000256" key="1">
    <source>
        <dbReference type="ARBA" id="ARBA00022490"/>
    </source>
</evidence>
<dbReference type="EC" id="2.3.1.234" evidence="8"/>
<evidence type="ECO:0000256" key="6">
    <source>
        <dbReference type="ARBA" id="ARBA00023315"/>
    </source>
</evidence>
<dbReference type="InterPro" id="IPR000905">
    <property type="entry name" value="Gcp-like_dom"/>
</dbReference>
<keyword evidence="6 8" id="KW-0012">Acyltransferase</keyword>
<feature type="binding site" evidence="8">
    <location>
        <begin position="147"/>
        <end position="151"/>
    </location>
    <ligand>
        <name>substrate</name>
    </ligand>
</feature>